<protein>
    <submittedName>
        <fullName evidence="2">YcxB family protein</fullName>
    </submittedName>
</protein>
<keyword evidence="1" id="KW-1133">Transmembrane helix</keyword>
<dbReference type="RefSeq" id="WP_138189760.1">
    <property type="nucleotide sequence ID" value="NZ_VBWP01000001.1"/>
</dbReference>
<dbReference type="Proteomes" id="UP000306912">
    <property type="component" value="Unassembled WGS sequence"/>
</dbReference>
<evidence type="ECO:0000313" key="2">
    <source>
        <dbReference type="EMBL" id="TLG77151.1"/>
    </source>
</evidence>
<proteinExistence type="predicted"/>
<sequence>MEISFERNEEVLFRTAQAYYQHSKRRKIMLMISRGSWPFLVVMIVVLALNLYGTLAMVLIIAGLIAGILFAIFSFDYFLHREVARMIRKRTPTGTLTYKFYPEAFTETMNGETQECPYSLVKEVYVSETVIQVYLLQNSLFVIDKTGLSEAQISEVLSYFSNKEIPIVNAK</sequence>
<evidence type="ECO:0000256" key="1">
    <source>
        <dbReference type="SAM" id="Phobius"/>
    </source>
</evidence>
<keyword evidence="1" id="KW-0812">Transmembrane</keyword>
<name>A0A5R8QGJ3_9FIRM</name>
<organism evidence="2 3">
    <name type="scientific">Culicoidibacter larvae</name>
    <dbReference type="NCBI Taxonomy" id="2579976"/>
    <lineage>
        <taxon>Bacteria</taxon>
        <taxon>Bacillati</taxon>
        <taxon>Bacillota</taxon>
        <taxon>Culicoidibacteria</taxon>
        <taxon>Culicoidibacterales</taxon>
        <taxon>Culicoidibacteraceae</taxon>
        <taxon>Culicoidibacter</taxon>
    </lineage>
</organism>
<comment type="caution">
    <text evidence="2">The sequence shown here is derived from an EMBL/GenBank/DDBJ whole genome shotgun (WGS) entry which is preliminary data.</text>
</comment>
<dbReference type="AlphaFoldDB" id="A0A5R8QGJ3"/>
<dbReference type="EMBL" id="VBWP01000001">
    <property type="protein sequence ID" value="TLG77151.1"/>
    <property type="molecule type" value="Genomic_DNA"/>
</dbReference>
<keyword evidence="3" id="KW-1185">Reference proteome</keyword>
<feature type="transmembrane region" description="Helical" evidence="1">
    <location>
        <begin position="28"/>
        <end position="49"/>
    </location>
</feature>
<accession>A0A5R8QGJ3</accession>
<reference evidence="2 3" key="1">
    <citation type="submission" date="2019-05" db="EMBL/GenBank/DDBJ databases">
        <title>Culicoidintestinum kansasii gen. nov., sp. nov. from the gastrointestinal tract of the biting midge, Culicoides sonorensis.</title>
        <authorList>
            <person name="Neupane S."/>
            <person name="Ghosh A."/>
            <person name="Gunther S."/>
            <person name="Martin K."/>
            <person name="Zurek L."/>
        </authorList>
    </citation>
    <scope>NUCLEOTIDE SEQUENCE [LARGE SCALE GENOMIC DNA]</scope>
    <source>
        <strain evidence="2 3">CS-1</strain>
    </source>
</reference>
<dbReference type="InParanoid" id="A0A5R8QGJ3"/>
<feature type="transmembrane region" description="Helical" evidence="1">
    <location>
        <begin position="55"/>
        <end position="79"/>
    </location>
</feature>
<gene>
    <name evidence="2" type="ORF">FEZ08_00605</name>
</gene>
<keyword evidence="1" id="KW-0472">Membrane</keyword>
<evidence type="ECO:0000313" key="3">
    <source>
        <dbReference type="Proteomes" id="UP000306912"/>
    </source>
</evidence>